<dbReference type="SUPFAM" id="SSF55961">
    <property type="entry name" value="Bet v1-like"/>
    <property type="match status" value="1"/>
</dbReference>
<evidence type="ECO:0000259" key="1">
    <source>
        <dbReference type="Pfam" id="PF19569"/>
    </source>
</evidence>
<evidence type="ECO:0000313" key="3">
    <source>
        <dbReference type="Proteomes" id="UP000028013"/>
    </source>
</evidence>
<evidence type="ECO:0000313" key="2">
    <source>
        <dbReference type="EMBL" id="KDS51896.1"/>
    </source>
</evidence>
<dbReference type="InterPro" id="IPR023393">
    <property type="entry name" value="START-like_dom_sf"/>
</dbReference>
<name>A0A078S4H1_BACUN</name>
<comment type="caution">
    <text evidence="2">The sequence shown here is derived from an EMBL/GenBank/DDBJ whole genome shotgun (WGS) entry which is preliminary data.</text>
</comment>
<reference evidence="2 3" key="1">
    <citation type="submission" date="2014-04" db="EMBL/GenBank/DDBJ databases">
        <authorList>
            <person name="Sears C."/>
            <person name="Carroll K."/>
            <person name="Sack B.R."/>
            <person name="Qadri F."/>
            <person name="Myers L.L."/>
            <person name="Chung G.-T."/>
            <person name="Escheverria P."/>
            <person name="Fraser C.M."/>
            <person name="Sadzewicz L."/>
            <person name="Shefchek K.A."/>
            <person name="Tallon L."/>
            <person name="Das S.P."/>
            <person name="Daugherty S."/>
            <person name="Mongodin E.F."/>
        </authorList>
    </citation>
    <scope>NUCLEOTIDE SEQUENCE [LARGE SCALE GENOMIC DNA]</scope>
    <source>
        <strain evidence="2 3">3978 T3 ii</strain>
    </source>
</reference>
<dbReference type="EMBL" id="JNHN01000164">
    <property type="protein sequence ID" value="KDS51896.1"/>
    <property type="molecule type" value="Genomic_DNA"/>
</dbReference>
<dbReference type="Proteomes" id="UP000028013">
    <property type="component" value="Unassembled WGS sequence"/>
</dbReference>
<dbReference type="PATRIC" id="fig|1339349.3.peg.1545"/>
<dbReference type="AlphaFoldDB" id="A0A078S4H1"/>
<protein>
    <recommendedName>
        <fullName evidence="1">START-like domain-containing protein</fullName>
    </recommendedName>
</protein>
<gene>
    <name evidence="2" type="ORF">M094_0282</name>
</gene>
<sequence length="128" mass="15158">MERKKIHLEYLLNATSKSILWAAISTPTGLEGWFADRVQSDDKTVTFFWGKTEKRDAEIIAVRAYSFIRFRWLDDENEREYFELKMTNNELTNDFVLEITDFADIDEVGDSRELWESQVDTLRRTCGF</sequence>
<dbReference type="InterPro" id="IPR045736">
    <property type="entry name" value="START_2"/>
</dbReference>
<organism evidence="2 3">
    <name type="scientific">Bacteroides uniformis str. 3978 T3 ii</name>
    <dbReference type="NCBI Taxonomy" id="1339349"/>
    <lineage>
        <taxon>Bacteria</taxon>
        <taxon>Pseudomonadati</taxon>
        <taxon>Bacteroidota</taxon>
        <taxon>Bacteroidia</taxon>
        <taxon>Bacteroidales</taxon>
        <taxon>Bacteroidaceae</taxon>
        <taxon>Bacteroides</taxon>
    </lineage>
</organism>
<feature type="domain" description="START-like" evidence="1">
    <location>
        <begin position="2"/>
        <end position="126"/>
    </location>
</feature>
<dbReference type="GeneID" id="99749717"/>
<dbReference type="Gene3D" id="3.30.530.20">
    <property type="match status" value="1"/>
</dbReference>
<accession>A0A078S4H1</accession>
<proteinExistence type="predicted"/>
<dbReference type="RefSeq" id="WP_005824726.1">
    <property type="nucleotide sequence ID" value="NZ_JNHN01000164.1"/>
</dbReference>
<dbReference type="Pfam" id="PF19569">
    <property type="entry name" value="START_2"/>
    <property type="match status" value="1"/>
</dbReference>